<keyword evidence="5" id="KW-0472">Membrane</keyword>
<evidence type="ECO:0000259" key="6">
    <source>
        <dbReference type="Pfam" id="PF04666"/>
    </source>
</evidence>
<evidence type="ECO:0000259" key="7">
    <source>
        <dbReference type="Pfam" id="PF23524"/>
    </source>
</evidence>
<dbReference type="InterPro" id="IPR056576">
    <property type="entry name" value="MGAT4_A/B/C_C"/>
</dbReference>
<feature type="domain" description="MGAT4 conserved region" evidence="6">
    <location>
        <begin position="105"/>
        <end position="346"/>
    </location>
</feature>
<evidence type="ECO:0000256" key="5">
    <source>
        <dbReference type="SAM" id="Phobius"/>
    </source>
</evidence>
<dbReference type="PANTHER" id="PTHR12062">
    <property type="entry name" value="N-ACETYLGLUCOSAMINYLTRANSFERASE VI"/>
    <property type="match status" value="1"/>
</dbReference>
<evidence type="ECO:0000256" key="3">
    <source>
        <dbReference type="ARBA" id="ARBA00022679"/>
    </source>
</evidence>
<evidence type="ECO:0000313" key="8">
    <source>
        <dbReference type="EMBL" id="KAK3591900.1"/>
    </source>
</evidence>
<feature type="domain" description="MGAT4 A/B/C C-terminal" evidence="7">
    <location>
        <begin position="365"/>
        <end position="484"/>
    </location>
</feature>
<proteinExistence type="predicted"/>
<protein>
    <recommendedName>
        <fullName evidence="10">Alpha-1,3-mannosyl-glycoprotein 4-beta-N-acetylglucosaminyltransferase C</fullName>
    </recommendedName>
</protein>
<dbReference type="Proteomes" id="UP001195483">
    <property type="component" value="Unassembled WGS sequence"/>
</dbReference>
<dbReference type="AlphaFoldDB" id="A0AAE0VWR7"/>
<sequence length="490" mass="57608">MRFKRHYLYGVILILAGFIVINVVIIEKHTHGTKMEKDLVATLFDRKSHHSRQIRLLQERDTTLGPESDQPAYGMQQDKNKVTETPVRHDKPPIEHRIEAIPEQALLRGKFRKLKSYLTIGIPSVRRQGDMMYLYDTVSSLLRASTDTEKNDFVIVIYLAQQDQKWIQEVLLKIDKLFSTEIESGLIQVISSPAKIYYDFTHLIRTFNDSTERVQWRTKQNLDYAFLFKYCENLSTYYINIEDDVIPAKGFFNSIQNFIRRQSVDWFCLDFSSIGFIGKLFHSRDLNLISHYLILFSYFQPADNLIDYMKKITTQFKDIRHKPSLFQHRGVVSSLRDKKQLIIDKLFKDQIAVSQKKYVIENPKANIETDMIAYDHYVPNSPYLVGNDLFWAFNITKGNYYKMIFEKPVNLTKIYINTGHEKKPHDILYNGEMKVGTSDLKCNRTETLADFHETFILDQSIPNDITCLVIEVTEDQKEWLIIREIALFQY</sequence>
<organism evidence="8 9">
    <name type="scientific">Potamilus streckersoni</name>
    <dbReference type="NCBI Taxonomy" id="2493646"/>
    <lineage>
        <taxon>Eukaryota</taxon>
        <taxon>Metazoa</taxon>
        <taxon>Spiralia</taxon>
        <taxon>Lophotrochozoa</taxon>
        <taxon>Mollusca</taxon>
        <taxon>Bivalvia</taxon>
        <taxon>Autobranchia</taxon>
        <taxon>Heteroconchia</taxon>
        <taxon>Palaeoheterodonta</taxon>
        <taxon>Unionida</taxon>
        <taxon>Unionoidea</taxon>
        <taxon>Unionidae</taxon>
        <taxon>Ambleminae</taxon>
        <taxon>Lampsilini</taxon>
        <taxon>Potamilus</taxon>
    </lineage>
</organism>
<reference evidence="8" key="2">
    <citation type="journal article" date="2021" name="Genome Biol. Evol.">
        <title>Developing a high-quality reference genome for a parasitic bivalve with doubly uniparental inheritance (Bivalvia: Unionida).</title>
        <authorList>
            <person name="Smith C.H."/>
        </authorList>
    </citation>
    <scope>NUCLEOTIDE SEQUENCE</scope>
    <source>
        <strain evidence="8">CHS0354</strain>
        <tissue evidence="8">Mantle</tissue>
    </source>
</reference>
<feature type="compositionally biased region" description="Basic and acidic residues" evidence="4">
    <location>
        <begin position="78"/>
        <end position="89"/>
    </location>
</feature>
<dbReference type="PANTHER" id="PTHR12062:SF0">
    <property type="entry name" value="ALPHA-1,3-MANNOSYL-GLYCOPROTEIN 4-BETA-N-ACETYLGLUCOSAMINYLTRANSFERASE B"/>
    <property type="match status" value="1"/>
</dbReference>
<gene>
    <name evidence="8" type="ORF">CHS0354_005112</name>
</gene>
<dbReference type="InterPro" id="IPR057279">
    <property type="entry name" value="MGAT4"/>
</dbReference>
<evidence type="ECO:0000256" key="2">
    <source>
        <dbReference type="ARBA" id="ARBA00022676"/>
    </source>
</evidence>
<dbReference type="EMBL" id="JAEAOA010000364">
    <property type="protein sequence ID" value="KAK3591900.1"/>
    <property type="molecule type" value="Genomic_DNA"/>
</dbReference>
<keyword evidence="5" id="KW-0812">Transmembrane</keyword>
<comment type="pathway">
    <text evidence="1">Protein modification; protein glycosylation.</text>
</comment>
<reference evidence="8" key="1">
    <citation type="journal article" date="2021" name="Genome Biol. Evol.">
        <title>A High-Quality Reference Genome for a Parasitic Bivalve with Doubly Uniparental Inheritance (Bivalvia: Unionida).</title>
        <authorList>
            <person name="Smith C.H."/>
        </authorList>
    </citation>
    <scope>NUCLEOTIDE SEQUENCE</scope>
    <source>
        <strain evidence="8">CHS0354</strain>
    </source>
</reference>
<keyword evidence="9" id="KW-1185">Reference proteome</keyword>
<dbReference type="GO" id="GO:0008375">
    <property type="term" value="F:acetylglucosaminyltransferase activity"/>
    <property type="evidence" value="ECO:0007669"/>
    <property type="project" value="TreeGrafter"/>
</dbReference>
<evidence type="ECO:0008006" key="10">
    <source>
        <dbReference type="Google" id="ProtNLM"/>
    </source>
</evidence>
<evidence type="ECO:0000256" key="4">
    <source>
        <dbReference type="SAM" id="MobiDB-lite"/>
    </source>
</evidence>
<feature type="region of interest" description="Disordered" evidence="4">
    <location>
        <begin position="59"/>
        <end position="89"/>
    </location>
</feature>
<dbReference type="InterPro" id="IPR006759">
    <property type="entry name" value="Glyco_transf_54"/>
</dbReference>
<dbReference type="GO" id="GO:0006487">
    <property type="term" value="P:protein N-linked glycosylation"/>
    <property type="evidence" value="ECO:0007669"/>
    <property type="project" value="TreeGrafter"/>
</dbReference>
<reference evidence="8" key="3">
    <citation type="submission" date="2023-05" db="EMBL/GenBank/DDBJ databases">
        <authorList>
            <person name="Smith C.H."/>
        </authorList>
    </citation>
    <scope>NUCLEOTIDE SEQUENCE</scope>
    <source>
        <strain evidence="8">CHS0354</strain>
        <tissue evidence="8">Mantle</tissue>
    </source>
</reference>
<feature type="transmembrane region" description="Helical" evidence="5">
    <location>
        <begin position="7"/>
        <end position="26"/>
    </location>
</feature>
<dbReference type="Pfam" id="PF23524">
    <property type="entry name" value="MGAT4A_C"/>
    <property type="match status" value="1"/>
</dbReference>
<evidence type="ECO:0000313" key="9">
    <source>
        <dbReference type="Proteomes" id="UP001195483"/>
    </source>
</evidence>
<keyword evidence="2" id="KW-0328">Glycosyltransferase</keyword>
<name>A0AAE0VWR7_9BIVA</name>
<comment type="caution">
    <text evidence="8">The sequence shown here is derived from an EMBL/GenBank/DDBJ whole genome shotgun (WGS) entry which is preliminary data.</text>
</comment>
<evidence type="ECO:0000256" key="1">
    <source>
        <dbReference type="ARBA" id="ARBA00004922"/>
    </source>
</evidence>
<keyword evidence="5" id="KW-1133">Transmembrane helix</keyword>
<dbReference type="Pfam" id="PF04666">
    <property type="entry name" value="MGAT4_cons"/>
    <property type="match status" value="1"/>
</dbReference>
<keyword evidence="3" id="KW-0808">Transferase</keyword>
<accession>A0AAE0VWR7</accession>